<gene>
    <name evidence="2" type="ORF">OUZ56_017934</name>
</gene>
<feature type="region of interest" description="Disordered" evidence="1">
    <location>
        <begin position="174"/>
        <end position="214"/>
    </location>
</feature>
<keyword evidence="3" id="KW-1185">Reference proteome</keyword>
<protein>
    <submittedName>
        <fullName evidence="2">Uncharacterized protein</fullName>
    </submittedName>
</protein>
<proteinExistence type="predicted"/>
<evidence type="ECO:0000313" key="2">
    <source>
        <dbReference type="EMBL" id="KAK4028525.1"/>
    </source>
</evidence>
<reference evidence="2 3" key="1">
    <citation type="journal article" date="2023" name="Nucleic Acids Res.">
        <title>The hologenome of Daphnia magna reveals possible DNA methylation and microbiome-mediated evolution of the host genome.</title>
        <authorList>
            <person name="Chaturvedi A."/>
            <person name="Li X."/>
            <person name="Dhandapani V."/>
            <person name="Marshall H."/>
            <person name="Kissane S."/>
            <person name="Cuenca-Cambronero M."/>
            <person name="Asole G."/>
            <person name="Calvet F."/>
            <person name="Ruiz-Romero M."/>
            <person name="Marangio P."/>
            <person name="Guigo R."/>
            <person name="Rago D."/>
            <person name="Mirbahai L."/>
            <person name="Eastwood N."/>
            <person name="Colbourne J.K."/>
            <person name="Zhou J."/>
            <person name="Mallon E."/>
            <person name="Orsini L."/>
        </authorList>
    </citation>
    <scope>NUCLEOTIDE SEQUENCE [LARGE SCALE GENOMIC DNA]</scope>
    <source>
        <strain evidence="2">LRV0_1</strain>
    </source>
</reference>
<sequence length="214" mass="24165">MSSEDISYLLTYASSSDESHSPSPGKEEEDYGDGRKGSNEKIIQKKKKKDAEKPPTVTSCKSSSASKVNIDQREKALLALQFKILDIGRPLLFLGSRLEDPECIEALETALQLWGVAFNDITKSRRRNILRQTDPKMESLLEDQDNFEFSESNHLFGRHFLKAMVRTAVDEAKLNAAGRNNGSSTSRHRRDSRGSTDQRKDRHPSRNQFDKGYG</sequence>
<organism evidence="2 3">
    <name type="scientific">Daphnia magna</name>
    <dbReference type="NCBI Taxonomy" id="35525"/>
    <lineage>
        <taxon>Eukaryota</taxon>
        <taxon>Metazoa</taxon>
        <taxon>Ecdysozoa</taxon>
        <taxon>Arthropoda</taxon>
        <taxon>Crustacea</taxon>
        <taxon>Branchiopoda</taxon>
        <taxon>Diplostraca</taxon>
        <taxon>Cladocera</taxon>
        <taxon>Anomopoda</taxon>
        <taxon>Daphniidae</taxon>
        <taxon>Daphnia</taxon>
    </lineage>
</organism>
<evidence type="ECO:0000256" key="1">
    <source>
        <dbReference type="SAM" id="MobiDB-lite"/>
    </source>
</evidence>
<feature type="compositionally biased region" description="Basic and acidic residues" evidence="1">
    <location>
        <begin position="32"/>
        <end position="53"/>
    </location>
</feature>
<comment type="caution">
    <text evidence="2">The sequence shown here is derived from an EMBL/GenBank/DDBJ whole genome shotgun (WGS) entry which is preliminary data.</text>
</comment>
<name>A0ABR0ATZ1_9CRUS</name>
<evidence type="ECO:0000313" key="3">
    <source>
        <dbReference type="Proteomes" id="UP001234178"/>
    </source>
</evidence>
<accession>A0ABR0ATZ1</accession>
<feature type="region of interest" description="Disordered" evidence="1">
    <location>
        <begin position="1"/>
        <end position="64"/>
    </location>
</feature>
<dbReference type="EMBL" id="JAOYFB010000038">
    <property type="protein sequence ID" value="KAK4028525.1"/>
    <property type="molecule type" value="Genomic_DNA"/>
</dbReference>
<dbReference type="Proteomes" id="UP001234178">
    <property type="component" value="Unassembled WGS sequence"/>
</dbReference>